<keyword evidence="1" id="KW-0812">Transmembrane</keyword>
<dbReference type="EMBL" id="LR798231">
    <property type="protein sequence ID" value="CAB5208416.1"/>
    <property type="molecule type" value="Genomic_DNA"/>
</dbReference>
<gene>
    <name evidence="3" type="ORF">UFOVP181_16</name>
    <name evidence="2" type="ORF">UFOVP57_147</name>
</gene>
<sequence>MPWLIVALFALLGHIEVAMIMTFAFLLMETM</sequence>
<accession>A0A6J5KST4</accession>
<dbReference type="EMBL" id="LR796187">
    <property type="protein sequence ID" value="CAB4125524.1"/>
    <property type="molecule type" value="Genomic_DNA"/>
</dbReference>
<keyword evidence="1" id="KW-1133">Transmembrane helix</keyword>
<protein>
    <submittedName>
        <fullName evidence="2">Uncharacterized protein</fullName>
    </submittedName>
</protein>
<feature type="transmembrane region" description="Helical" evidence="1">
    <location>
        <begin position="6"/>
        <end position="28"/>
    </location>
</feature>
<keyword evidence="1" id="KW-0472">Membrane</keyword>
<reference evidence="2" key="1">
    <citation type="submission" date="2020-04" db="EMBL/GenBank/DDBJ databases">
        <authorList>
            <person name="Chiriac C."/>
            <person name="Salcher M."/>
            <person name="Ghai R."/>
            <person name="Kavagutti S V."/>
        </authorList>
    </citation>
    <scope>NUCLEOTIDE SEQUENCE</scope>
</reference>
<evidence type="ECO:0000313" key="3">
    <source>
        <dbReference type="EMBL" id="CAB5208416.1"/>
    </source>
</evidence>
<evidence type="ECO:0000313" key="2">
    <source>
        <dbReference type="EMBL" id="CAB4125524.1"/>
    </source>
</evidence>
<proteinExistence type="predicted"/>
<organism evidence="2">
    <name type="scientific">uncultured Caudovirales phage</name>
    <dbReference type="NCBI Taxonomy" id="2100421"/>
    <lineage>
        <taxon>Viruses</taxon>
        <taxon>Duplodnaviria</taxon>
        <taxon>Heunggongvirae</taxon>
        <taxon>Uroviricota</taxon>
        <taxon>Caudoviricetes</taxon>
        <taxon>Peduoviridae</taxon>
        <taxon>Maltschvirus</taxon>
        <taxon>Maltschvirus maltsch</taxon>
    </lineage>
</organism>
<name>A0A6J5KST4_9CAUD</name>
<evidence type="ECO:0000256" key="1">
    <source>
        <dbReference type="SAM" id="Phobius"/>
    </source>
</evidence>